<name>X1RKP1_9ZZZZ</name>
<reference evidence="1" key="1">
    <citation type="journal article" date="2014" name="Front. Microbiol.">
        <title>High frequency of phylogenetically diverse reductive dehalogenase-homologous genes in deep subseafloor sedimentary metagenomes.</title>
        <authorList>
            <person name="Kawai M."/>
            <person name="Futagami T."/>
            <person name="Toyoda A."/>
            <person name="Takaki Y."/>
            <person name="Nishi S."/>
            <person name="Hori S."/>
            <person name="Arai W."/>
            <person name="Tsubouchi T."/>
            <person name="Morono Y."/>
            <person name="Uchiyama I."/>
            <person name="Ito T."/>
            <person name="Fujiyama A."/>
            <person name="Inagaki F."/>
            <person name="Takami H."/>
        </authorList>
    </citation>
    <scope>NUCLEOTIDE SEQUENCE</scope>
    <source>
        <strain evidence="1">Expedition CK06-06</strain>
    </source>
</reference>
<accession>X1RKP1</accession>
<comment type="caution">
    <text evidence="1">The sequence shown here is derived from an EMBL/GenBank/DDBJ whole genome shotgun (WGS) entry which is preliminary data.</text>
</comment>
<protein>
    <submittedName>
        <fullName evidence="1">Uncharacterized protein</fullName>
    </submittedName>
</protein>
<sequence>MGRCPKSLLPQQANYPVCLGKDKPGKCQIEHESKYYRGNKMLLGEKE</sequence>
<dbReference type="AlphaFoldDB" id="X1RKP1"/>
<dbReference type="EMBL" id="BARW01008167">
    <property type="protein sequence ID" value="GAI81203.1"/>
    <property type="molecule type" value="Genomic_DNA"/>
</dbReference>
<gene>
    <name evidence="1" type="ORF">S12H4_16823</name>
</gene>
<organism evidence="1">
    <name type="scientific">marine sediment metagenome</name>
    <dbReference type="NCBI Taxonomy" id="412755"/>
    <lineage>
        <taxon>unclassified sequences</taxon>
        <taxon>metagenomes</taxon>
        <taxon>ecological metagenomes</taxon>
    </lineage>
</organism>
<evidence type="ECO:0000313" key="1">
    <source>
        <dbReference type="EMBL" id="GAI81203.1"/>
    </source>
</evidence>
<proteinExistence type="predicted"/>